<evidence type="ECO:0000313" key="5">
    <source>
        <dbReference type="EMBL" id="TCO72242.1"/>
    </source>
</evidence>
<keyword evidence="5" id="KW-0830">Ubiquinone</keyword>
<keyword evidence="1 5" id="KW-0489">Methyltransferase</keyword>
<sequence>MHPSSDRLDYRFDDRVAVQYDALRGHPPEVSPRIGEAIAGLAGSGARILEVGVGTGRIALPTVSAGGDVVGVDLSAEMLRALAGREQPNLALVRGDITRLPFCSNAFDAAVCVHVLHLVDSRTVLADLLRMVRPGGVIVLGRDWVDPASFAGALRNAFRQAVVDLAESIDFPTGARGLVQQLSELGGEPVYNGEEQVAVEWQTALSPRQVLDGIRSRDDAESWVLPDDLLTRVMSRLDAFAADHWSDLDSTHGVRRRFVYSLFRVPDNRPGG</sequence>
<evidence type="ECO:0000256" key="2">
    <source>
        <dbReference type="ARBA" id="ARBA00022679"/>
    </source>
</evidence>
<dbReference type="GO" id="GO:0008757">
    <property type="term" value="F:S-adenosylmethionine-dependent methyltransferase activity"/>
    <property type="evidence" value="ECO:0007669"/>
    <property type="project" value="InterPro"/>
</dbReference>
<proteinExistence type="predicted"/>
<evidence type="ECO:0000256" key="3">
    <source>
        <dbReference type="ARBA" id="ARBA00022691"/>
    </source>
</evidence>
<dbReference type="PANTHER" id="PTHR43464">
    <property type="entry name" value="METHYLTRANSFERASE"/>
    <property type="match status" value="1"/>
</dbReference>
<protein>
    <submittedName>
        <fullName evidence="5">Ubiquinone/menaquinone biosynthesis C-methylase UbiE</fullName>
    </submittedName>
</protein>
<dbReference type="InterPro" id="IPR013216">
    <property type="entry name" value="Methyltransf_11"/>
</dbReference>
<dbReference type="EMBL" id="SLWX01000019">
    <property type="protein sequence ID" value="TCO72242.1"/>
    <property type="molecule type" value="Genomic_DNA"/>
</dbReference>
<dbReference type="OrthoDB" id="5642573at2"/>
<keyword evidence="2" id="KW-0808">Transferase</keyword>
<reference evidence="5 6" key="1">
    <citation type="submission" date="2019-03" db="EMBL/GenBank/DDBJ databases">
        <title>Genomic Encyclopedia of Type Strains, Phase IV (KMG-IV): sequencing the most valuable type-strain genomes for metagenomic binning, comparative biology and taxonomic classification.</title>
        <authorList>
            <person name="Goeker M."/>
        </authorList>
    </citation>
    <scope>NUCLEOTIDE SEQUENCE [LARGE SCALE GENOMIC DNA]</scope>
    <source>
        <strain evidence="5 6">DSM 23344</strain>
    </source>
</reference>
<evidence type="ECO:0000256" key="1">
    <source>
        <dbReference type="ARBA" id="ARBA00022603"/>
    </source>
</evidence>
<dbReference type="RefSeq" id="WP_117319379.1">
    <property type="nucleotide sequence ID" value="NZ_QQSW01000025.1"/>
</dbReference>
<dbReference type="InterPro" id="IPR029063">
    <property type="entry name" value="SAM-dependent_MTases_sf"/>
</dbReference>
<dbReference type="Gene3D" id="1.10.8.900">
    <property type="match status" value="1"/>
</dbReference>
<dbReference type="GO" id="GO:0032259">
    <property type="term" value="P:methylation"/>
    <property type="evidence" value="ECO:0007669"/>
    <property type="project" value="UniProtKB-KW"/>
</dbReference>
<accession>A0A4R2KID0</accession>
<comment type="caution">
    <text evidence="5">The sequence shown here is derived from an EMBL/GenBank/DDBJ whole genome shotgun (WGS) entry which is preliminary data.</text>
</comment>
<feature type="domain" description="Methyltransferase type 11" evidence="4">
    <location>
        <begin position="49"/>
        <end position="140"/>
    </location>
</feature>
<evidence type="ECO:0000313" key="6">
    <source>
        <dbReference type="Proteomes" id="UP000294980"/>
    </source>
</evidence>
<dbReference type="Gene3D" id="3.40.50.150">
    <property type="entry name" value="Vaccinia Virus protein VP39"/>
    <property type="match status" value="1"/>
</dbReference>
<dbReference type="Pfam" id="PF08241">
    <property type="entry name" value="Methyltransf_11"/>
    <property type="match status" value="1"/>
</dbReference>
<name>A0A4R2KID0_9GAMM</name>
<keyword evidence="3" id="KW-0949">S-adenosyl-L-methionine</keyword>
<keyword evidence="6" id="KW-1185">Reference proteome</keyword>
<evidence type="ECO:0000259" key="4">
    <source>
        <dbReference type="Pfam" id="PF08241"/>
    </source>
</evidence>
<dbReference type="SUPFAM" id="SSF53335">
    <property type="entry name" value="S-adenosyl-L-methionine-dependent methyltransferases"/>
    <property type="match status" value="1"/>
</dbReference>
<dbReference type="AlphaFoldDB" id="A0A4R2KID0"/>
<dbReference type="CDD" id="cd02440">
    <property type="entry name" value="AdoMet_MTases"/>
    <property type="match status" value="1"/>
</dbReference>
<organism evidence="5 6">
    <name type="scientific">Chromatocurvus halotolerans</name>
    <dbReference type="NCBI Taxonomy" id="1132028"/>
    <lineage>
        <taxon>Bacteria</taxon>
        <taxon>Pseudomonadati</taxon>
        <taxon>Pseudomonadota</taxon>
        <taxon>Gammaproteobacteria</taxon>
        <taxon>Cellvibrionales</taxon>
        <taxon>Halieaceae</taxon>
        <taxon>Chromatocurvus</taxon>
    </lineage>
</organism>
<dbReference type="Proteomes" id="UP000294980">
    <property type="component" value="Unassembled WGS sequence"/>
</dbReference>
<gene>
    <name evidence="5" type="ORF">EV688_11944</name>
</gene>
<dbReference type="PANTHER" id="PTHR43464:SF19">
    <property type="entry name" value="UBIQUINONE BIOSYNTHESIS O-METHYLTRANSFERASE, MITOCHONDRIAL"/>
    <property type="match status" value="1"/>
</dbReference>